<evidence type="ECO:0000313" key="4">
    <source>
        <dbReference type="Proteomes" id="UP000675409"/>
    </source>
</evidence>
<dbReference type="CDD" id="cd00090">
    <property type="entry name" value="HTH_ARSR"/>
    <property type="match status" value="1"/>
</dbReference>
<reference evidence="3 4" key="1">
    <citation type="journal article" date="2021" name="Arch. Microbiol.">
        <title>Myceligenerans indicum sp. nov., an actinobacterium isolated from mangrove sediment of Sundarbans, India.</title>
        <authorList>
            <person name="Asha K."/>
            <person name="Bhadury P."/>
        </authorList>
    </citation>
    <scope>NUCLEOTIDE SEQUENCE [LARGE SCALE GENOMIC DNA]</scope>
    <source>
        <strain evidence="3 4">I2</strain>
    </source>
</reference>
<accession>A0ABS1LIM2</accession>
<dbReference type="Gene3D" id="1.10.10.10">
    <property type="entry name" value="Winged helix-like DNA-binding domain superfamily/Winged helix DNA-binding domain"/>
    <property type="match status" value="1"/>
</dbReference>
<evidence type="ECO:0000259" key="2">
    <source>
        <dbReference type="PROSITE" id="PS50995"/>
    </source>
</evidence>
<dbReference type="Pfam" id="PF01047">
    <property type="entry name" value="MarR"/>
    <property type="match status" value="1"/>
</dbReference>
<dbReference type="InterPro" id="IPR036388">
    <property type="entry name" value="WH-like_DNA-bd_sf"/>
</dbReference>
<dbReference type="PROSITE" id="PS50995">
    <property type="entry name" value="HTH_MARR_2"/>
    <property type="match status" value="1"/>
</dbReference>
<protein>
    <submittedName>
        <fullName evidence="3">MarR family transcriptional regulator</fullName>
    </submittedName>
</protein>
<keyword evidence="4" id="KW-1185">Reference proteome</keyword>
<sequence>MGDAQASAEPAPPPAPGDVSAGRREAVLDDYLATGRDESRLSLMFRTAVAARLGLTVTDMECLDFLMERGSATAGELARQTHLTTGAITSMIRRLEKAGYLTAERDPADRRRVIVTPDPEGLGRGAALYSPYVDEVVSLTAGYTADELAFLARHQRAMAEIYRGRLDALTEA</sequence>
<dbReference type="PANTHER" id="PTHR33164">
    <property type="entry name" value="TRANSCRIPTIONAL REGULATOR, MARR FAMILY"/>
    <property type="match status" value="1"/>
</dbReference>
<dbReference type="InterPro" id="IPR036390">
    <property type="entry name" value="WH_DNA-bd_sf"/>
</dbReference>
<evidence type="ECO:0000313" key="3">
    <source>
        <dbReference type="EMBL" id="MBL0885973.1"/>
    </source>
</evidence>
<dbReference type="InterPro" id="IPR000835">
    <property type="entry name" value="HTH_MarR-typ"/>
</dbReference>
<organism evidence="3 4">
    <name type="scientific">Myceligenerans indicum</name>
    <dbReference type="NCBI Taxonomy" id="2593663"/>
    <lineage>
        <taxon>Bacteria</taxon>
        <taxon>Bacillati</taxon>
        <taxon>Actinomycetota</taxon>
        <taxon>Actinomycetes</taxon>
        <taxon>Micrococcales</taxon>
        <taxon>Promicromonosporaceae</taxon>
        <taxon>Myceligenerans</taxon>
    </lineage>
</organism>
<name>A0ABS1LIM2_9MICO</name>
<proteinExistence type="predicted"/>
<dbReference type="Proteomes" id="UP000675409">
    <property type="component" value="Unassembled WGS sequence"/>
</dbReference>
<dbReference type="InterPro" id="IPR011991">
    <property type="entry name" value="ArsR-like_HTH"/>
</dbReference>
<dbReference type="PANTHER" id="PTHR33164:SF106">
    <property type="entry name" value="TRANSCRIPTIONAL REGULATORY PROTEIN"/>
    <property type="match status" value="1"/>
</dbReference>
<feature type="region of interest" description="Disordered" evidence="1">
    <location>
        <begin position="1"/>
        <end position="23"/>
    </location>
</feature>
<comment type="caution">
    <text evidence="3">The sequence shown here is derived from an EMBL/GenBank/DDBJ whole genome shotgun (WGS) entry which is preliminary data.</text>
</comment>
<evidence type="ECO:0000256" key="1">
    <source>
        <dbReference type="SAM" id="MobiDB-lite"/>
    </source>
</evidence>
<dbReference type="SMART" id="SM00347">
    <property type="entry name" value="HTH_MARR"/>
    <property type="match status" value="1"/>
</dbReference>
<dbReference type="InterPro" id="IPR039422">
    <property type="entry name" value="MarR/SlyA-like"/>
</dbReference>
<feature type="domain" description="HTH marR-type" evidence="2">
    <location>
        <begin position="24"/>
        <end position="160"/>
    </location>
</feature>
<gene>
    <name evidence="3" type="ORF">HGK34_06730</name>
</gene>
<dbReference type="SUPFAM" id="SSF46785">
    <property type="entry name" value="Winged helix' DNA-binding domain"/>
    <property type="match status" value="1"/>
</dbReference>
<dbReference type="EMBL" id="JABBYC010000007">
    <property type="protein sequence ID" value="MBL0885973.1"/>
    <property type="molecule type" value="Genomic_DNA"/>
</dbReference>